<evidence type="ECO:0000256" key="1">
    <source>
        <dbReference type="SAM" id="MobiDB-lite"/>
    </source>
</evidence>
<dbReference type="Proteomes" id="UP000237105">
    <property type="component" value="Unassembled WGS sequence"/>
</dbReference>
<reference evidence="3" key="1">
    <citation type="submission" date="2016-06" db="EMBL/GenBank/DDBJ databases">
        <title>Parallel loss of symbiosis genes in relatives of nitrogen-fixing non-legume Parasponia.</title>
        <authorList>
            <person name="Van Velzen R."/>
            <person name="Holmer R."/>
            <person name="Bu F."/>
            <person name="Rutten L."/>
            <person name="Van Zeijl A."/>
            <person name="Liu W."/>
            <person name="Santuari L."/>
            <person name="Cao Q."/>
            <person name="Sharma T."/>
            <person name="Shen D."/>
            <person name="Roswanjaya Y."/>
            <person name="Wardhani T."/>
            <person name="Kalhor M.S."/>
            <person name="Jansen J."/>
            <person name="Van den Hoogen J."/>
            <person name="Gungor B."/>
            <person name="Hartog M."/>
            <person name="Hontelez J."/>
            <person name="Verver J."/>
            <person name="Yang W.-C."/>
            <person name="Schijlen E."/>
            <person name="Repin R."/>
            <person name="Schilthuizen M."/>
            <person name="Schranz E."/>
            <person name="Heidstra R."/>
            <person name="Miyata K."/>
            <person name="Fedorova E."/>
            <person name="Kohlen W."/>
            <person name="Bisseling T."/>
            <person name="Smit S."/>
            <person name="Geurts R."/>
        </authorList>
    </citation>
    <scope>NUCLEOTIDE SEQUENCE [LARGE SCALE GENOMIC DNA]</scope>
    <source>
        <strain evidence="3">cv. WU1-14</strain>
    </source>
</reference>
<feature type="region of interest" description="Disordered" evidence="1">
    <location>
        <begin position="35"/>
        <end position="58"/>
    </location>
</feature>
<evidence type="ECO:0000313" key="2">
    <source>
        <dbReference type="EMBL" id="PON77273.1"/>
    </source>
</evidence>
<evidence type="ECO:0000313" key="3">
    <source>
        <dbReference type="Proteomes" id="UP000237105"/>
    </source>
</evidence>
<protein>
    <submittedName>
        <fullName evidence="2">Uncharacterized protein</fullName>
    </submittedName>
</protein>
<organism evidence="2 3">
    <name type="scientific">Parasponia andersonii</name>
    <name type="common">Sponia andersonii</name>
    <dbReference type="NCBI Taxonomy" id="3476"/>
    <lineage>
        <taxon>Eukaryota</taxon>
        <taxon>Viridiplantae</taxon>
        <taxon>Streptophyta</taxon>
        <taxon>Embryophyta</taxon>
        <taxon>Tracheophyta</taxon>
        <taxon>Spermatophyta</taxon>
        <taxon>Magnoliopsida</taxon>
        <taxon>eudicotyledons</taxon>
        <taxon>Gunneridae</taxon>
        <taxon>Pentapetalae</taxon>
        <taxon>rosids</taxon>
        <taxon>fabids</taxon>
        <taxon>Rosales</taxon>
        <taxon>Cannabaceae</taxon>
        <taxon>Parasponia</taxon>
    </lineage>
</organism>
<dbReference type="EMBL" id="JXTB01000014">
    <property type="protein sequence ID" value="PON77273.1"/>
    <property type="molecule type" value="Genomic_DNA"/>
</dbReference>
<sequence>TAYLLGTSLTISDTIPSFVIDLSRLLINGGLGSSDHSGGAVRAVEPRSVVSDSSQRQSGRVWQHADKWRFHIRPRHYLLRPHHYLPHRH</sequence>
<feature type="compositionally biased region" description="Low complexity" evidence="1">
    <location>
        <begin position="47"/>
        <end position="58"/>
    </location>
</feature>
<keyword evidence="3" id="KW-1185">Reference proteome</keyword>
<dbReference type="AlphaFoldDB" id="A0A2P5DVF4"/>
<comment type="caution">
    <text evidence="2">The sequence shown here is derived from an EMBL/GenBank/DDBJ whole genome shotgun (WGS) entry which is preliminary data.</text>
</comment>
<gene>
    <name evidence="2" type="ORF">PanWU01x14_028920</name>
</gene>
<proteinExistence type="predicted"/>
<accession>A0A2P5DVF4</accession>
<name>A0A2P5DVF4_PARAD</name>
<feature type="non-terminal residue" evidence="2">
    <location>
        <position position="1"/>
    </location>
</feature>